<dbReference type="EMBL" id="OMOJ01000008">
    <property type="protein sequence ID" value="SPF81292.1"/>
    <property type="molecule type" value="Genomic_DNA"/>
</dbReference>
<evidence type="ECO:0000313" key="3">
    <source>
        <dbReference type="Proteomes" id="UP000244904"/>
    </source>
</evidence>
<dbReference type="AlphaFoldDB" id="A0A2R8AZ33"/>
<dbReference type="RefSeq" id="WP_108887143.1">
    <property type="nucleotide sequence ID" value="NZ_OMOJ01000008.1"/>
</dbReference>
<accession>A0A2R8AZ33</accession>
<reference evidence="3" key="1">
    <citation type="submission" date="2018-03" db="EMBL/GenBank/DDBJ databases">
        <authorList>
            <person name="Rodrigo-Torres L."/>
            <person name="Arahal R. D."/>
            <person name="Lucena T."/>
        </authorList>
    </citation>
    <scope>NUCLEOTIDE SEQUENCE [LARGE SCALE GENOMIC DNA]</scope>
    <source>
        <strain evidence="3">CECT 8871</strain>
    </source>
</reference>
<gene>
    <name evidence="2" type="ORF">PRI8871_03114</name>
</gene>
<evidence type="ECO:0000256" key="1">
    <source>
        <dbReference type="SAM" id="SignalP"/>
    </source>
</evidence>
<evidence type="ECO:0000313" key="2">
    <source>
        <dbReference type="EMBL" id="SPF81292.1"/>
    </source>
</evidence>
<dbReference type="Proteomes" id="UP000244904">
    <property type="component" value="Unassembled WGS sequence"/>
</dbReference>
<name>A0A2R8AZ33_9RHOB</name>
<feature type="signal peptide" evidence="1">
    <location>
        <begin position="1"/>
        <end position="18"/>
    </location>
</feature>
<feature type="chain" id="PRO_5015350717" description="Lipoprotein" evidence="1">
    <location>
        <begin position="19"/>
        <end position="152"/>
    </location>
</feature>
<sequence length="152" mass="15785">MMLSAIVALSLTGSAVMAQEDDHSGEGEARQLTLDDAPVQSEVMMICRFGTECYEAEACAASGFEADLIGLSGGMSADALVVQAMFRSDAGNVELIGLRAPEAMSLSGGQLEARHLLTVANSGAARYTMHYADGPMVISYLGTCTPKDGASQ</sequence>
<organism evidence="2 3">
    <name type="scientific">Pseudoprimorskyibacter insulae</name>
    <dbReference type="NCBI Taxonomy" id="1695997"/>
    <lineage>
        <taxon>Bacteria</taxon>
        <taxon>Pseudomonadati</taxon>
        <taxon>Pseudomonadota</taxon>
        <taxon>Alphaproteobacteria</taxon>
        <taxon>Rhodobacterales</taxon>
        <taxon>Paracoccaceae</taxon>
        <taxon>Pseudoprimorskyibacter</taxon>
    </lineage>
</organism>
<dbReference type="OrthoDB" id="7876140at2"/>
<evidence type="ECO:0008006" key="4">
    <source>
        <dbReference type="Google" id="ProtNLM"/>
    </source>
</evidence>
<keyword evidence="1" id="KW-0732">Signal</keyword>
<protein>
    <recommendedName>
        <fullName evidence="4">Lipoprotein</fullName>
    </recommendedName>
</protein>
<proteinExistence type="predicted"/>
<keyword evidence="3" id="KW-1185">Reference proteome</keyword>